<evidence type="ECO:0000256" key="8">
    <source>
        <dbReference type="ARBA" id="ARBA00023012"/>
    </source>
</evidence>
<dbReference type="EMBL" id="JBHTJH010000004">
    <property type="protein sequence ID" value="MFD0862083.1"/>
    <property type="molecule type" value="Genomic_DNA"/>
</dbReference>
<dbReference type="EC" id="2.7.13.3" evidence="2"/>
<evidence type="ECO:0000256" key="5">
    <source>
        <dbReference type="ARBA" id="ARBA00022741"/>
    </source>
</evidence>
<evidence type="ECO:0000256" key="11">
    <source>
        <dbReference type="SAM" id="SignalP"/>
    </source>
</evidence>
<keyword evidence="4" id="KW-0808">Transferase</keyword>
<sequence length="623" mass="71694">MKLIYLAPVFLLITSVSFSQVSNDELTKLKHTADSLYDSQASYHLSLKVFLQMDSLLKDDRSSDLAFYTRSRIAKNYNAVDNAERSIAYSIDNVSRSKQEGNWYYQTDALLNLVVSHTLKREFDTALEYYEQAEKIISENNSLRLEMDAKNALAFLNIVNGDTDEAIENYQKALELATKLNAHRLKNKIYGNLSFCYMQKKEYQKAIAIGKSALEESRKNGFNPKYAIPSNIGANYQLLKEYDSALHYFKMSSQLARISGVKLHIATADYDIGSFYADRKNYRQAITYYWRSYQLSDSIKSYPAIARASEQLSKSYEQLGDHRNALKFLKRHQVIKDSLAERSKKKKLEEFQTKYETKEKEEQILILDRENTLKAAVIKQKEYQRNILWVIFISIMLLLSFGMWAWQRMNKKKLLSKQENLRYKSIIETEQRERKRIAQDLHDSLGQTISAIRMQATLLPISKEQSAPHEKLIKQVDHAYDELRNISHNIMPDTLIKLGLVPAIRELITELTVANVLTIELQAEEPARALSEDQSVNLYRIVQELLSNTIKHAQATLVNVILENKNKHLALRITDNGKGMDVKRVDQSRGMGWKNIVSRVMLISATMDVKSRPGLGTTVSILL</sequence>
<feature type="transmembrane region" description="Helical" evidence="10">
    <location>
        <begin position="387"/>
        <end position="406"/>
    </location>
</feature>
<evidence type="ECO:0000256" key="1">
    <source>
        <dbReference type="ARBA" id="ARBA00000085"/>
    </source>
</evidence>
<dbReference type="RefSeq" id="WP_386406324.1">
    <property type="nucleotide sequence ID" value="NZ_JBHTJH010000004.1"/>
</dbReference>
<dbReference type="Gene3D" id="1.20.5.1930">
    <property type="match status" value="1"/>
</dbReference>
<name>A0ABW3CZN1_9FLAO</name>
<dbReference type="SUPFAM" id="SSF55874">
    <property type="entry name" value="ATPase domain of HSP90 chaperone/DNA topoisomerase II/histidine kinase"/>
    <property type="match status" value="1"/>
</dbReference>
<keyword evidence="10" id="KW-0812">Transmembrane</keyword>
<comment type="catalytic activity">
    <reaction evidence="1">
        <text>ATP + protein L-histidine = ADP + protein N-phospho-L-histidine.</text>
        <dbReference type="EC" id="2.7.13.3"/>
    </reaction>
</comment>
<accession>A0ABW3CZN1</accession>
<dbReference type="SMART" id="SM00028">
    <property type="entry name" value="TPR"/>
    <property type="match status" value="6"/>
</dbReference>
<dbReference type="InterPro" id="IPR050482">
    <property type="entry name" value="Sensor_HK_TwoCompSys"/>
</dbReference>
<dbReference type="PANTHER" id="PTHR24421:SF10">
    <property type="entry name" value="NITRATE_NITRITE SENSOR PROTEIN NARQ"/>
    <property type="match status" value="1"/>
</dbReference>
<dbReference type="Pfam" id="PF02518">
    <property type="entry name" value="HATPase_c"/>
    <property type="match status" value="1"/>
</dbReference>
<dbReference type="InterPro" id="IPR011712">
    <property type="entry name" value="Sig_transdc_His_kin_sub3_dim/P"/>
</dbReference>
<dbReference type="InterPro" id="IPR003594">
    <property type="entry name" value="HATPase_dom"/>
</dbReference>
<feature type="signal peptide" evidence="11">
    <location>
        <begin position="1"/>
        <end position="21"/>
    </location>
</feature>
<keyword evidence="10" id="KW-0472">Membrane</keyword>
<organism evidence="13 14">
    <name type="scientific">Sungkyunkwania multivorans</name>
    <dbReference type="NCBI Taxonomy" id="1173618"/>
    <lineage>
        <taxon>Bacteria</taxon>
        <taxon>Pseudomonadati</taxon>
        <taxon>Bacteroidota</taxon>
        <taxon>Flavobacteriia</taxon>
        <taxon>Flavobacteriales</taxon>
        <taxon>Flavobacteriaceae</taxon>
        <taxon>Sungkyunkwania</taxon>
    </lineage>
</organism>
<feature type="repeat" description="TPR" evidence="9">
    <location>
        <begin position="266"/>
        <end position="299"/>
    </location>
</feature>
<evidence type="ECO:0000313" key="14">
    <source>
        <dbReference type="Proteomes" id="UP001596978"/>
    </source>
</evidence>
<protein>
    <recommendedName>
        <fullName evidence="2">histidine kinase</fullName>
        <ecNumber evidence="2">2.7.13.3</ecNumber>
    </recommendedName>
</protein>
<dbReference type="InterPro" id="IPR019734">
    <property type="entry name" value="TPR_rpt"/>
</dbReference>
<feature type="chain" id="PRO_5046675605" description="histidine kinase" evidence="11">
    <location>
        <begin position="22"/>
        <end position="623"/>
    </location>
</feature>
<keyword evidence="9" id="KW-0802">TPR repeat</keyword>
<dbReference type="InterPro" id="IPR036890">
    <property type="entry name" value="HATPase_C_sf"/>
</dbReference>
<dbReference type="Proteomes" id="UP001596978">
    <property type="component" value="Unassembled WGS sequence"/>
</dbReference>
<dbReference type="PROSITE" id="PS50005">
    <property type="entry name" value="TPR"/>
    <property type="match status" value="2"/>
</dbReference>
<gene>
    <name evidence="13" type="ORF">ACFQ1M_07675</name>
</gene>
<keyword evidence="3" id="KW-0597">Phosphoprotein</keyword>
<dbReference type="Gene3D" id="1.25.40.10">
    <property type="entry name" value="Tetratricopeptide repeat domain"/>
    <property type="match status" value="2"/>
</dbReference>
<dbReference type="Pfam" id="PF07730">
    <property type="entry name" value="HisKA_3"/>
    <property type="match status" value="1"/>
</dbReference>
<dbReference type="Gene3D" id="3.30.565.10">
    <property type="entry name" value="Histidine kinase-like ATPase, C-terminal domain"/>
    <property type="match status" value="1"/>
</dbReference>
<reference evidence="14" key="1">
    <citation type="journal article" date="2019" name="Int. J. Syst. Evol. Microbiol.">
        <title>The Global Catalogue of Microorganisms (GCM) 10K type strain sequencing project: providing services to taxonomists for standard genome sequencing and annotation.</title>
        <authorList>
            <consortium name="The Broad Institute Genomics Platform"/>
            <consortium name="The Broad Institute Genome Sequencing Center for Infectious Disease"/>
            <person name="Wu L."/>
            <person name="Ma J."/>
        </authorList>
    </citation>
    <scope>NUCLEOTIDE SEQUENCE [LARGE SCALE GENOMIC DNA]</scope>
    <source>
        <strain evidence="14">CCUG 62952</strain>
    </source>
</reference>
<keyword evidence="6" id="KW-0418">Kinase</keyword>
<evidence type="ECO:0000256" key="4">
    <source>
        <dbReference type="ARBA" id="ARBA00022679"/>
    </source>
</evidence>
<feature type="repeat" description="TPR" evidence="9">
    <location>
        <begin position="147"/>
        <end position="180"/>
    </location>
</feature>
<evidence type="ECO:0000259" key="12">
    <source>
        <dbReference type="PROSITE" id="PS50109"/>
    </source>
</evidence>
<dbReference type="PANTHER" id="PTHR24421">
    <property type="entry name" value="NITRATE/NITRITE SENSOR PROTEIN NARX-RELATED"/>
    <property type="match status" value="1"/>
</dbReference>
<keyword evidence="11" id="KW-0732">Signal</keyword>
<comment type="caution">
    <text evidence="13">The sequence shown here is derived from an EMBL/GenBank/DDBJ whole genome shotgun (WGS) entry which is preliminary data.</text>
</comment>
<evidence type="ECO:0000256" key="9">
    <source>
        <dbReference type="PROSITE-ProRule" id="PRU00339"/>
    </source>
</evidence>
<proteinExistence type="predicted"/>
<evidence type="ECO:0000256" key="6">
    <source>
        <dbReference type="ARBA" id="ARBA00022777"/>
    </source>
</evidence>
<keyword evidence="7" id="KW-0067">ATP-binding</keyword>
<dbReference type="SUPFAM" id="SSF48452">
    <property type="entry name" value="TPR-like"/>
    <property type="match status" value="2"/>
</dbReference>
<evidence type="ECO:0000313" key="13">
    <source>
        <dbReference type="EMBL" id="MFD0862083.1"/>
    </source>
</evidence>
<feature type="domain" description="Histidine kinase" evidence="12">
    <location>
        <begin position="440"/>
        <end position="623"/>
    </location>
</feature>
<evidence type="ECO:0000256" key="7">
    <source>
        <dbReference type="ARBA" id="ARBA00022840"/>
    </source>
</evidence>
<keyword evidence="14" id="KW-1185">Reference proteome</keyword>
<dbReference type="CDD" id="cd16917">
    <property type="entry name" value="HATPase_UhpB-NarQ-NarX-like"/>
    <property type="match status" value="1"/>
</dbReference>
<dbReference type="PROSITE" id="PS50109">
    <property type="entry name" value="HIS_KIN"/>
    <property type="match status" value="1"/>
</dbReference>
<evidence type="ECO:0000256" key="3">
    <source>
        <dbReference type="ARBA" id="ARBA00022553"/>
    </source>
</evidence>
<dbReference type="Pfam" id="PF13424">
    <property type="entry name" value="TPR_12"/>
    <property type="match status" value="2"/>
</dbReference>
<keyword evidence="5" id="KW-0547">Nucleotide-binding</keyword>
<evidence type="ECO:0000256" key="10">
    <source>
        <dbReference type="SAM" id="Phobius"/>
    </source>
</evidence>
<keyword evidence="8" id="KW-0902">Two-component regulatory system</keyword>
<evidence type="ECO:0000256" key="2">
    <source>
        <dbReference type="ARBA" id="ARBA00012438"/>
    </source>
</evidence>
<dbReference type="InterPro" id="IPR011990">
    <property type="entry name" value="TPR-like_helical_dom_sf"/>
</dbReference>
<keyword evidence="10" id="KW-1133">Transmembrane helix</keyword>
<dbReference type="InterPro" id="IPR005467">
    <property type="entry name" value="His_kinase_dom"/>
</dbReference>